<proteinExistence type="predicted"/>
<evidence type="ECO:0000313" key="2">
    <source>
        <dbReference type="EMBL" id="MCI36678.1"/>
    </source>
</evidence>
<feature type="compositionally biased region" description="Basic and acidic residues" evidence="1">
    <location>
        <begin position="16"/>
        <end position="30"/>
    </location>
</feature>
<evidence type="ECO:0000256" key="1">
    <source>
        <dbReference type="SAM" id="MobiDB-lite"/>
    </source>
</evidence>
<accession>A0A392RJB4</accession>
<organism evidence="2 3">
    <name type="scientific">Trifolium medium</name>
    <dbReference type="NCBI Taxonomy" id="97028"/>
    <lineage>
        <taxon>Eukaryota</taxon>
        <taxon>Viridiplantae</taxon>
        <taxon>Streptophyta</taxon>
        <taxon>Embryophyta</taxon>
        <taxon>Tracheophyta</taxon>
        <taxon>Spermatophyta</taxon>
        <taxon>Magnoliopsida</taxon>
        <taxon>eudicotyledons</taxon>
        <taxon>Gunneridae</taxon>
        <taxon>Pentapetalae</taxon>
        <taxon>rosids</taxon>
        <taxon>fabids</taxon>
        <taxon>Fabales</taxon>
        <taxon>Fabaceae</taxon>
        <taxon>Papilionoideae</taxon>
        <taxon>50 kb inversion clade</taxon>
        <taxon>NPAAA clade</taxon>
        <taxon>Hologalegina</taxon>
        <taxon>IRL clade</taxon>
        <taxon>Trifolieae</taxon>
        <taxon>Trifolium</taxon>
    </lineage>
</organism>
<dbReference type="EMBL" id="LXQA010236303">
    <property type="protein sequence ID" value="MCI36678.1"/>
    <property type="molecule type" value="Genomic_DNA"/>
</dbReference>
<reference evidence="2 3" key="1">
    <citation type="journal article" date="2018" name="Front. Plant Sci.">
        <title>Red Clover (Trifolium pratense) and Zigzag Clover (T. medium) - A Picture of Genomic Similarities and Differences.</title>
        <authorList>
            <person name="Dluhosova J."/>
            <person name="Istvanek J."/>
            <person name="Nedelnik J."/>
            <person name="Repkova J."/>
        </authorList>
    </citation>
    <scope>NUCLEOTIDE SEQUENCE [LARGE SCALE GENOMIC DNA]</scope>
    <source>
        <strain evidence="3">cv. 10/8</strain>
        <tissue evidence="2">Leaf</tissue>
    </source>
</reference>
<feature type="region of interest" description="Disordered" evidence="1">
    <location>
        <begin position="16"/>
        <end position="35"/>
    </location>
</feature>
<sequence>MREDIGISNVLDVKRAPRRDESVPKKKDSESSEGEGVLFRRIIHSPLISASVIVTSSMVSLLGEAIQLAS</sequence>
<dbReference type="Proteomes" id="UP000265520">
    <property type="component" value="Unassembled WGS sequence"/>
</dbReference>
<evidence type="ECO:0000313" key="3">
    <source>
        <dbReference type="Proteomes" id="UP000265520"/>
    </source>
</evidence>
<keyword evidence="3" id="KW-1185">Reference proteome</keyword>
<protein>
    <submittedName>
        <fullName evidence="2">Uncharacterized protein</fullName>
    </submittedName>
</protein>
<name>A0A392RJB4_9FABA</name>
<comment type="caution">
    <text evidence="2">The sequence shown here is derived from an EMBL/GenBank/DDBJ whole genome shotgun (WGS) entry which is preliminary data.</text>
</comment>
<dbReference type="AlphaFoldDB" id="A0A392RJB4"/>